<evidence type="ECO:0000313" key="2">
    <source>
        <dbReference type="EMBL" id="SMC71144.1"/>
    </source>
</evidence>
<dbReference type="RefSeq" id="WP_084288244.1">
    <property type="nucleotide sequence ID" value="NZ_FWYB01000002.1"/>
</dbReference>
<evidence type="ECO:0000256" key="1">
    <source>
        <dbReference type="SAM" id="SignalP"/>
    </source>
</evidence>
<evidence type="ECO:0000313" key="3">
    <source>
        <dbReference type="Proteomes" id="UP000192678"/>
    </source>
</evidence>
<dbReference type="EMBL" id="FWYB01000002">
    <property type="protein sequence ID" value="SMC71144.1"/>
    <property type="molecule type" value="Genomic_DNA"/>
</dbReference>
<sequence>MKTIKSILVLATLLFAMQVNAQTDKETTIKIINNQNYVFNASSALPMSSYEVSKVLSRMPGGGGGGTIQLSGSQYQLIVTKDSVESYLPYYGRAYTATIGVNPDESGIKFKSKKFTYKADKKKKGSWLITMNFKDTKDVQSMTLNVSENGYATLNVNSNNRQPITFNGYMSEPKEKKQK</sequence>
<dbReference type="Pfam" id="PF14059">
    <property type="entry name" value="DUF4251"/>
    <property type="match status" value="1"/>
</dbReference>
<organism evidence="2 3">
    <name type="scientific">Pedobacter nyackensis</name>
    <dbReference type="NCBI Taxonomy" id="475255"/>
    <lineage>
        <taxon>Bacteria</taxon>
        <taxon>Pseudomonadati</taxon>
        <taxon>Bacteroidota</taxon>
        <taxon>Sphingobacteriia</taxon>
        <taxon>Sphingobacteriales</taxon>
        <taxon>Sphingobacteriaceae</taxon>
        <taxon>Pedobacter</taxon>
    </lineage>
</organism>
<keyword evidence="3" id="KW-1185">Reference proteome</keyword>
<dbReference type="InterPro" id="IPR025347">
    <property type="entry name" value="DUF4251"/>
</dbReference>
<dbReference type="STRING" id="475255.SAMN04488101_102384"/>
<dbReference type="OrthoDB" id="1097715at2"/>
<protein>
    <recommendedName>
        <fullName evidence="4">DUF4251 domain-containing protein</fullName>
    </recommendedName>
</protein>
<dbReference type="AlphaFoldDB" id="A0A1W2BE83"/>
<dbReference type="Proteomes" id="UP000192678">
    <property type="component" value="Unassembled WGS sequence"/>
</dbReference>
<gene>
    <name evidence="2" type="ORF">SAMN04488101_102384</name>
</gene>
<dbReference type="Gene3D" id="2.40.128.410">
    <property type="match status" value="1"/>
</dbReference>
<feature type="signal peptide" evidence="1">
    <location>
        <begin position="1"/>
        <end position="21"/>
    </location>
</feature>
<feature type="chain" id="PRO_5012416015" description="DUF4251 domain-containing protein" evidence="1">
    <location>
        <begin position="22"/>
        <end position="179"/>
    </location>
</feature>
<reference evidence="2 3" key="1">
    <citation type="submission" date="2017-04" db="EMBL/GenBank/DDBJ databases">
        <authorList>
            <person name="Afonso C.L."/>
            <person name="Miller P.J."/>
            <person name="Scott M.A."/>
            <person name="Spackman E."/>
            <person name="Goraichik I."/>
            <person name="Dimitrov K.M."/>
            <person name="Suarez D.L."/>
            <person name="Swayne D.E."/>
        </authorList>
    </citation>
    <scope>NUCLEOTIDE SEQUENCE [LARGE SCALE GENOMIC DNA]</scope>
    <source>
        <strain evidence="2 3">DSM 19625</strain>
    </source>
</reference>
<proteinExistence type="predicted"/>
<keyword evidence="1" id="KW-0732">Signal</keyword>
<name>A0A1W2BE83_9SPHI</name>
<accession>A0A1W2BE83</accession>
<evidence type="ECO:0008006" key="4">
    <source>
        <dbReference type="Google" id="ProtNLM"/>
    </source>
</evidence>